<dbReference type="GeneID" id="3346406"/>
<dbReference type="KEGG" id="vg:3346406"/>
<proteinExistence type="predicted"/>
<protein>
    <recommendedName>
        <fullName evidence="3">Toll/IL-receptor-like protein</fullName>
    </recommendedName>
</protein>
<dbReference type="InterPro" id="IPR022819">
    <property type="entry name" value="Poxvirus_Bcl-2-like"/>
</dbReference>
<dbReference type="OrthoDB" id="25696at10239"/>
<keyword evidence="2" id="KW-1185">Reference proteome</keyword>
<dbReference type="EMBL" id="AY689436">
    <property type="protein sequence ID" value="ABI99303.1"/>
    <property type="molecule type" value="Genomic_DNA"/>
</dbReference>
<gene>
    <name evidence="1" type="ORF">DpV83gp148</name>
</gene>
<dbReference type="Proteomes" id="UP000000866">
    <property type="component" value="Segment"/>
</dbReference>
<organism evidence="1 2">
    <name type="scientific">Deerpox virus (strain Mule deer/United States/W-848-83/1983)</name>
    <name type="common">DPV</name>
    <dbReference type="NCBI Taxonomy" id="305674"/>
    <lineage>
        <taxon>Viruses</taxon>
        <taxon>Varidnaviria</taxon>
        <taxon>Bamfordvirae</taxon>
        <taxon>Nucleocytoviricota</taxon>
        <taxon>Pokkesviricetes</taxon>
        <taxon>Chitovirales</taxon>
        <taxon>Poxviridae</taxon>
        <taxon>Chordopoxvirinae</taxon>
        <taxon>Cervidpoxvirus</taxon>
        <taxon>Cervidpoxvirus muledeerpox</taxon>
        <taxon>Mule deerpox virus</taxon>
    </lineage>
</organism>
<name>Q08FK4_DPV83</name>
<evidence type="ECO:0000313" key="2">
    <source>
        <dbReference type="Proteomes" id="UP000000866"/>
    </source>
</evidence>
<dbReference type="Pfam" id="PF06227">
    <property type="entry name" value="Poxv_Bcl-2-like"/>
    <property type="match status" value="1"/>
</dbReference>
<evidence type="ECO:0008006" key="3">
    <source>
        <dbReference type="Google" id="ProtNLM"/>
    </source>
</evidence>
<dbReference type="RefSeq" id="YP_227523.1">
    <property type="nucleotide sequence ID" value="NC_006966.1"/>
</dbReference>
<dbReference type="Gene3D" id="1.10.437.20">
    <property type="entry name" value="dsDNA poxvirus"/>
    <property type="match status" value="1"/>
</dbReference>
<sequence length="188" mass="21837">MSDLTKVSTFEERNISFRMKNTEAGKDSTMMDDLMNDLMNDFSLMFLYDTADKINDHDSLENVLEDYFAWRAHISKIDILPKNVGKLYLDLMDLDTFAKKMMGDLDILILDVLKLDEQDADVRLFNFISSTDINFNNCDTCLILIGFIGYVCSFWGKNNLISEYLHSVMRGFLTHVNVETLENVKKYF</sequence>
<dbReference type="InterPro" id="IPR043018">
    <property type="entry name" value="Poxvirus_sf"/>
</dbReference>
<accession>Q08FK4</accession>
<evidence type="ECO:0000313" key="1">
    <source>
        <dbReference type="EMBL" id="ABI99303.1"/>
    </source>
</evidence>
<organismHost>
    <name type="scientific">Odocoileus hemionus</name>
    <name type="common">Mule deer</name>
    <name type="synonym">Cervus hemionus</name>
    <dbReference type="NCBI Taxonomy" id="9872"/>
</organismHost>
<reference evidence="1 2" key="1">
    <citation type="journal article" date="2005" name="J. Virol.">
        <title>Genome of deerpox virus.</title>
        <authorList>
            <person name="Afonso C.L."/>
            <person name="Delhon G."/>
            <person name="Tulman E.R."/>
            <person name="Lu Z."/>
            <person name="Zsak A."/>
            <person name="Becerra V.M."/>
            <person name="Zsak L."/>
            <person name="Kutish G.F."/>
            <person name="Rock D.L."/>
        </authorList>
    </citation>
    <scope>NUCLEOTIDE SEQUENCE [LARGE SCALE GENOMIC DNA]</scope>
    <source>
        <strain evidence="2">Mule deer/United States/W-848-83/1983</strain>
    </source>
</reference>